<dbReference type="EnsemblMetazoa" id="PPA36958.1">
    <property type="protein sequence ID" value="PPA36958.1"/>
    <property type="gene ID" value="WBGene00275327"/>
</dbReference>
<feature type="compositionally biased region" description="Polar residues" evidence="9">
    <location>
        <begin position="941"/>
        <end position="959"/>
    </location>
</feature>
<keyword evidence="6 10" id="KW-0472">Membrane</keyword>
<feature type="transmembrane region" description="Helical" evidence="10">
    <location>
        <begin position="1070"/>
        <end position="1092"/>
    </location>
</feature>
<name>A0A2A6BFT5_PRIPA</name>
<feature type="domain" description="TRPM-like" evidence="12">
    <location>
        <begin position="489"/>
        <end position="774"/>
    </location>
</feature>
<feature type="compositionally biased region" description="Basic and acidic residues" evidence="9">
    <location>
        <begin position="1"/>
        <end position="10"/>
    </location>
</feature>
<proteinExistence type="predicted"/>
<feature type="transmembrane region" description="Helical" evidence="10">
    <location>
        <begin position="1038"/>
        <end position="1058"/>
    </location>
</feature>
<keyword evidence="4 10" id="KW-1133">Transmembrane helix</keyword>
<evidence type="ECO:0000256" key="2">
    <source>
        <dbReference type="ARBA" id="ARBA00022448"/>
    </source>
</evidence>
<keyword evidence="7" id="KW-0407">Ion channel</keyword>
<dbReference type="GO" id="GO:0005261">
    <property type="term" value="F:monoatomic cation channel activity"/>
    <property type="evidence" value="ECO:0000318"/>
    <property type="project" value="GO_Central"/>
</dbReference>
<feature type="compositionally biased region" description="Basic and acidic residues" evidence="9">
    <location>
        <begin position="1471"/>
        <end position="1480"/>
    </location>
</feature>
<evidence type="ECO:0000313" key="14">
    <source>
        <dbReference type="Proteomes" id="UP000005239"/>
    </source>
</evidence>
<keyword evidence="5" id="KW-0406">Ion transport</keyword>
<feature type="compositionally biased region" description="Basic and acidic residues" evidence="9">
    <location>
        <begin position="1495"/>
        <end position="1505"/>
    </location>
</feature>
<dbReference type="OrthoDB" id="301415at2759"/>
<evidence type="ECO:0000256" key="3">
    <source>
        <dbReference type="ARBA" id="ARBA00022692"/>
    </source>
</evidence>
<dbReference type="InterPro" id="IPR050927">
    <property type="entry name" value="TRPM"/>
</dbReference>
<dbReference type="PANTHER" id="PTHR13800:SF10">
    <property type="entry name" value="GTL-1"/>
    <property type="match status" value="1"/>
</dbReference>
<reference evidence="14" key="1">
    <citation type="journal article" date="2008" name="Nat. Genet.">
        <title>The Pristionchus pacificus genome provides a unique perspective on nematode lifestyle and parasitism.</title>
        <authorList>
            <person name="Dieterich C."/>
            <person name="Clifton S.W."/>
            <person name="Schuster L.N."/>
            <person name="Chinwalla A."/>
            <person name="Delehaunty K."/>
            <person name="Dinkelacker I."/>
            <person name="Fulton L."/>
            <person name="Fulton R."/>
            <person name="Godfrey J."/>
            <person name="Minx P."/>
            <person name="Mitreva M."/>
            <person name="Roeseler W."/>
            <person name="Tian H."/>
            <person name="Witte H."/>
            <person name="Yang S.P."/>
            <person name="Wilson R.K."/>
            <person name="Sommer R.J."/>
        </authorList>
    </citation>
    <scope>NUCLEOTIDE SEQUENCE [LARGE SCALE GENOMIC DNA]</scope>
    <source>
        <strain evidence="14">PS312</strain>
    </source>
</reference>
<feature type="region of interest" description="Disordered" evidence="9">
    <location>
        <begin position="1"/>
        <end position="51"/>
    </location>
</feature>
<evidence type="ECO:0000259" key="12">
    <source>
        <dbReference type="Pfam" id="PF25508"/>
    </source>
</evidence>
<comment type="subcellular location">
    <subcellularLocation>
        <location evidence="1">Membrane</location>
        <topology evidence="1">Multi-pass membrane protein</topology>
    </subcellularLocation>
</comment>
<feature type="compositionally biased region" description="Basic and acidic residues" evidence="9">
    <location>
        <begin position="1453"/>
        <end position="1464"/>
    </location>
</feature>
<dbReference type="Pfam" id="PF25508">
    <property type="entry name" value="TRPM2"/>
    <property type="match status" value="1"/>
</dbReference>
<feature type="region of interest" description="Disordered" evidence="9">
    <location>
        <begin position="825"/>
        <end position="873"/>
    </location>
</feature>
<protein>
    <submittedName>
        <fullName evidence="13">LSDAT_euk domain-containing protein</fullName>
    </submittedName>
</protein>
<evidence type="ECO:0000256" key="10">
    <source>
        <dbReference type="SAM" id="Phobius"/>
    </source>
</evidence>
<organism evidence="13 14">
    <name type="scientific">Pristionchus pacificus</name>
    <name type="common">Parasitic nematode worm</name>
    <dbReference type="NCBI Taxonomy" id="54126"/>
    <lineage>
        <taxon>Eukaryota</taxon>
        <taxon>Metazoa</taxon>
        <taxon>Ecdysozoa</taxon>
        <taxon>Nematoda</taxon>
        <taxon>Chromadorea</taxon>
        <taxon>Rhabditida</taxon>
        <taxon>Rhabditina</taxon>
        <taxon>Diplogasteromorpha</taxon>
        <taxon>Diplogasteroidea</taxon>
        <taxon>Neodiplogasteridae</taxon>
        <taxon>Pristionchus</taxon>
    </lineage>
</organism>
<feature type="region of interest" description="Disordered" evidence="9">
    <location>
        <begin position="910"/>
        <end position="959"/>
    </location>
</feature>
<dbReference type="GO" id="GO:0005886">
    <property type="term" value="C:plasma membrane"/>
    <property type="evidence" value="ECO:0000318"/>
    <property type="project" value="GO_Central"/>
</dbReference>
<dbReference type="Pfam" id="PF18139">
    <property type="entry name" value="LSDAT_euk"/>
    <property type="match status" value="1"/>
</dbReference>
<reference evidence="13" key="2">
    <citation type="submission" date="2022-06" db="UniProtKB">
        <authorList>
            <consortium name="EnsemblMetazoa"/>
        </authorList>
    </citation>
    <scope>IDENTIFICATION</scope>
    <source>
        <strain evidence="13">PS312</strain>
    </source>
</reference>
<evidence type="ECO:0000256" key="6">
    <source>
        <dbReference type="ARBA" id="ARBA00023136"/>
    </source>
</evidence>
<dbReference type="PANTHER" id="PTHR13800">
    <property type="entry name" value="TRANSIENT RECEPTOR POTENTIAL CATION CHANNEL, SUBFAMILY M, MEMBER 6"/>
    <property type="match status" value="1"/>
</dbReference>
<feature type="transmembrane region" description="Helical" evidence="10">
    <location>
        <begin position="998"/>
        <end position="1026"/>
    </location>
</feature>
<keyword evidence="8" id="KW-0175">Coiled coil</keyword>
<dbReference type="InterPro" id="IPR041491">
    <property type="entry name" value="TRPM_SLOG"/>
</dbReference>
<feature type="region of interest" description="Disordered" evidence="9">
    <location>
        <begin position="1453"/>
        <end position="1548"/>
    </location>
</feature>
<feature type="transmembrane region" description="Helical" evidence="10">
    <location>
        <begin position="1138"/>
        <end position="1158"/>
    </location>
</feature>
<evidence type="ECO:0000256" key="1">
    <source>
        <dbReference type="ARBA" id="ARBA00004141"/>
    </source>
</evidence>
<dbReference type="GO" id="GO:0098655">
    <property type="term" value="P:monoatomic cation transmembrane transport"/>
    <property type="evidence" value="ECO:0000318"/>
    <property type="project" value="GO_Central"/>
</dbReference>
<feature type="transmembrane region" description="Helical" evidence="10">
    <location>
        <begin position="1098"/>
        <end position="1118"/>
    </location>
</feature>
<accession>A0A2A6BFT5</accession>
<gene>
    <name evidence="13" type="primary">WBGene00275327</name>
</gene>
<feature type="coiled-coil region" evidence="8">
    <location>
        <begin position="1386"/>
        <end position="1420"/>
    </location>
</feature>
<keyword evidence="2" id="KW-0813">Transport</keyword>
<dbReference type="Proteomes" id="UP000005239">
    <property type="component" value="Unassembled WGS sequence"/>
</dbReference>
<feature type="domain" description="TRPM SLOG" evidence="11">
    <location>
        <begin position="179"/>
        <end position="437"/>
    </location>
</feature>
<evidence type="ECO:0000259" key="11">
    <source>
        <dbReference type="Pfam" id="PF18139"/>
    </source>
</evidence>
<feature type="compositionally biased region" description="Acidic residues" evidence="9">
    <location>
        <begin position="11"/>
        <end position="23"/>
    </location>
</feature>
<evidence type="ECO:0000256" key="9">
    <source>
        <dbReference type="SAM" id="MobiDB-lite"/>
    </source>
</evidence>
<sequence>MEPPEVRIEIEPADDFDIEEVEDPEMRKRRKSKRRNSLDQPSMATAPAHVHSSEWKDMINMADLLSDNMCPPYDSKAFERTRARSTVKGQSWIEQAILKRECVQFIPSQKYLNKCGCGRTVEQHTFKTAVQSQERNAIDEEVDPSIPRPRWSIKKHTAAMPTDAFGTIQFENVGVQSEAQYARLSFDTDPSSIVRLLQGAWRMKAPKLIITIHGGLTNFELQPKLARALRRGIMKAAKSCDTWIITTGMHQGAVQHVCDALTDLRNSRKTKSKVAAIGIAPWGLIKKRNRLVGHSTNVRYTMNVFTNGRFLELDNAHSHFLLADNGTVGRYGGEVILRRRLELYLSTGSAPLVAVVVEGGCFAVKVVHDYLTSRPSIPVVVCDGSGRASDLLAFTHKYMEEEGHLPDSMRAQLLPLIKGTFGMDDAQAGRTLRQIVESAERRELLNIFRLGQGMNDVDHTIFTALIKGTNMDQLKLSLAWNRVDIARSHIFGGNLIWSQAEMQEALMYVLLHNRVDFVHLILENGVGMQNFLTFERLEQLYNSDLGPVNTLHMITKSDEFTIPMIGAAVEKLIGRSFRSSYTSDEFLQRYNVWQSRAHFKAMSVKRPVTARGARTSENLSANGVVNRKKTAGPARISTVDEDDEEDDTTTEVLFTFDRPFHELLIWAVLTKRQDMAVVMWKHGEEALAKALIANRLYTALANNAADEFLELTLCDELRHHAETFQQLGCDFLEECYRVDDEMTHSLLTYELINWGSGTALSLASNNHDRLFMKHPSCQNILNEIWHGGMVVKHSADLMVLASIIVPPLILTLDFKSKEELKKAPQTLAEYEESVDPHSDTSDSSSESSFSDDDSTTSEDEKPTRKNSRSSSINFSNFLTSARRSFRKKDGEKKEQQTIQQLAAHTLPGMFTSAALPPSGNPADVERPRSGTVQKKTRTKTDSVSGAKSKISRSSTVKSASRRNTMDTCSDIFDVMEEEKEMELKRKTPLSWTRKIKEFYLAPITIFYLWELAFAMFQTTLAYAILVRTDPDFIQWDEYYLISYVVVFGCDLIRKFAFYDVQPFSLKMYKFFVSFRNGSSVLAVVTYCIGFGFRIFPDWIMMGRVIIIMNSVLWSLKFIEYLSVYRLIGPYIKTASEMIPTCTPMLILIFVIMLSYGTVRQAITYPYEDWNIILIRNIFLKPYYMLYGEVYAAQIDTCNEGMWDYHLDQGIRMYDINQSMMDTDPDWNCVPGHWVSPLYMTFFMLISFVLFMNSMIASCTWVYEHRVMYTKEIWLLERFRIVMDFESKPFLPPPFSIISHIYLIIKYLVWQCRCGKKKGQKFMDNTLKSFLSPEQLHAMSRFESQVLDDWERKKELAKKHTNEEHVLQSSLRTEQIFNQLNTMSSVKESARELIRELDLRMTKLENDRKEHLETLASIAAQLERLSASRASSMAPPSYDEQLAGLPRVLVRGASEESHDDELGYEREDDDEITVHKHSDRSSHHRHHSEYTTIADAIERPTNRYDTQRPVYSYTRRRRVSSSGEPNPNLFSVTEMDEFQPSDNQHSEAE</sequence>
<evidence type="ECO:0000256" key="8">
    <source>
        <dbReference type="SAM" id="Coils"/>
    </source>
</evidence>
<accession>A0A8R1UNT4</accession>
<evidence type="ECO:0000256" key="4">
    <source>
        <dbReference type="ARBA" id="ARBA00022989"/>
    </source>
</evidence>
<dbReference type="GO" id="GO:0030001">
    <property type="term" value="P:metal ion transport"/>
    <property type="evidence" value="ECO:0000318"/>
    <property type="project" value="GO_Central"/>
</dbReference>
<dbReference type="InterPro" id="IPR057366">
    <property type="entry name" value="TRPM-like"/>
</dbReference>
<keyword evidence="3 10" id="KW-0812">Transmembrane</keyword>
<evidence type="ECO:0000313" key="13">
    <source>
        <dbReference type="EnsemblMetazoa" id="PPA36958.1"/>
    </source>
</evidence>
<evidence type="ECO:0000256" key="5">
    <source>
        <dbReference type="ARBA" id="ARBA00023065"/>
    </source>
</evidence>
<evidence type="ECO:0000256" key="7">
    <source>
        <dbReference type="ARBA" id="ARBA00023303"/>
    </source>
</evidence>
<keyword evidence="14" id="KW-1185">Reference proteome</keyword>
<feature type="transmembrane region" description="Helical" evidence="10">
    <location>
        <begin position="1237"/>
        <end position="1262"/>
    </location>
</feature>